<dbReference type="Pfam" id="PF12006">
    <property type="entry name" value="DUF3500"/>
    <property type="match status" value="1"/>
</dbReference>
<name>A0ABS2SP53_9BACI</name>
<dbReference type="InterPro" id="IPR021889">
    <property type="entry name" value="DUF3500"/>
</dbReference>
<proteinExistence type="predicted"/>
<protein>
    <recommendedName>
        <fullName evidence="4">DUF3500 domain-containing protein</fullName>
    </recommendedName>
</protein>
<reference evidence="2" key="1">
    <citation type="submission" date="2021-01" db="EMBL/GenBank/DDBJ databases">
        <title>Genomic Encyclopedia of Type Strains, Phase IV (KMG-IV): sequencing the most valuable type-strain genomes for metagenomic binning, comparative biology and taxonomic classification.</title>
        <authorList>
            <person name="Goeker M."/>
        </authorList>
    </citation>
    <scope>NUCLEOTIDE SEQUENCE</scope>
    <source>
        <strain evidence="2">DSM 21943</strain>
    </source>
</reference>
<evidence type="ECO:0000256" key="1">
    <source>
        <dbReference type="SAM" id="SignalP"/>
    </source>
</evidence>
<dbReference type="PANTHER" id="PTHR37489">
    <property type="entry name" value="DUF3500 DOMAIN-CONTAINING PROTEIN"/>
    <property type="match status" value="1"/>
</dbReference>
<accession>A0ABS2SP53</accession>
<comment type="caution">
    <text evidence="2">The sequence shown here is derived from an EMBL/GenBank/DDBJ whole genome shotgun (WGS) entry which is preliminary data.</text>
</comment>
<sequence>MKRIVLFVNLILLTLMLSPLTASAAPADEAAQQQAITDMLSTVSQEKTVLEPEHAATAFLATLPDDQKERTLLELKPETLVKWSNLPATAENRNGVSLGELSEESLKAGLRLVRSVLSPEGFEQASEIIKADAYLKTTTVYPQFKWGPNLYFLSIHGQPTEADPWFVQFSGHHLAETIGFHTEEAAVTSQFTGLEPRGFHWNNQPYAPFEDRIAAAQMLMQSLNDDQRTQSKLKQTYSDVLVGPEKDGAFPKQEGLALSALNNHQQAHVKKLVLSWITSVPKQEQQALMDAYFSEDALAQTTLAWSSSTEITTQGAYIRLDGPRMWIELSSREGAAKKEDFHLHTIWRDKLADYGSLLPNTE</sequence>
<evidence type="ECO:0000313" key="2">
    <source>
        <dbReference type="EMBL" id="MBM7837298.1"/>
    </source>
</evidence>
<organism evidence="2 3">
    <name type="scientific">Shouchella xiaoxiensis</name>
    <dbReference type="NCBI Taxonomy" id="766895"/>
    <lineage>
        <taxon>Bacteria</taxon>
        <taxon>Bacillati</taxon>
        <taxon>Bacillota</taxon>
        <taxon>Bacilli</taxon>
        <taxon>Bacillales</taxon>
        <taxon>Bacillaceae</taxon>
        <taxon>Shouchella</taxon>
    </lineage>
</organism>
<dbReference type="EMBL" id="JAFBCV010000001">
    <property type="protein sequence ID" value="MBM7837298.1"/>
    <property type="molecule type" value="Genomic_DNA"/>
</dbReference>
<dbReference type="RefSeq" id="WP_204464211.1">
    <property type="nucleotide sequence ID" value="NZ_JAFBCV010000001.1"/>
</dbReference>
<keyword evidence="1" id="KW-0732">Signal</keyword>
<feature type="signal peptide" evidence="1">
    <location>
        <begin position="1"/>
        <end position="24"/>
    </location>
</feature>
<feature type="chain" id="PRO_5045798739" description="DUF3500 domain-containing protein" evidence="1">
    <location>
        <begin position="25"/>
        <end position="362"/>
    </location>
</feature>
<dbReference type="PANTHER" id="PTHR37489:SF1">
    <property type="entry name" value="DUF3500 DOMAIN-CONTAINING PROTEIN"/>
    <property type="match status" value="1"/>
</dbReference>
<gene>
    <name evidence="2" type="ORF">JOC54_000529</name>
</gene>
<dbReference type="Proteomes" id="UP001179280">
    <property type="component" value="Unassembled WGS sequence"/>
</dbReference>
<evidence type="ECO:0000313" key="3">
    <source>
        <dbReference type="Proteomes" id="UP001179280"/>
    </source>
</evidence>
<keyword evidence="3" id="KW-1185">Reference proteome</keyword>
<evidence type="ECO:0008006" key="4">
    <source>
        <dbReference type="Google" id="ProtNLM"/>
    </source>
</evidence>